<keyword evidence="1" id="KW-0472">Membrane</keyword>
<keyword evidence="3" id="KW-1185">Reference proteome</keyword>
<gene>
    <name evidence="2" type="ORF">OPS25_05110</name>
</gene>
<protein>
    <submittedName>
        <fullName evidence="2">DUF2937 family protein</fullName>
    </submittedName>
</protein>
<reference evidence="2" key="1">
    <citation type="submission" date="2022-11" db="EMBL/GenBank/DDBJ databases">
        <title>Alteromonas sp. nov., isolated from sea water of the Qingdao.</title>
        <authorList>
            <person name="Wang Q."/>
        </authorList>
    </citation>
    <scope>NUCLEOTIDE SEQUENCE</scope>
    <source>
        <strain evidence="2">ASW11-7</strain>
    </source>
</reference>
<dbReference type="Pfam" id="PF11157">
    <property type="entry name" value="DUF2937"/>
    <property type="match status" value="1"/>
</dbReference>
<comment type="caution">
    <text evidence="2">The sequence shown here is derived from an EMBL/GenBank/DDBJ whole genome shotgun (WGS) entry which is preliminary data.</text>
</comment>
<name>A0ABT3P533_9ALTE</name>
<evidence type="ECO:0000313" key="2">
    <source>
        <dbReference type="EMBL" id="MCW8107876.1"/>
    </source>
</evidence>
<accession>A0ABT3P533</accession>
<sequence length="177" mass="20496">MTLIVRVLDKILFATLLLIALQVPILADHYRQYLTGYYDATSTQVEQYRKLSARHGYSTLEAMLADLKNNSNAVIREDTQHKYQTIAMLEQLDEGLTVLNQGHYFEQAWYMLSPAQNDTLKRVLDNFQPSIPLSPESIVFSLITAILINIIVWAPYWTAVRVRQWRHNVKYHPSAET</sequence>
<feature type="transmembrane region" description="Helical" evidence="1">
    <location>
        <begin position="138"/>
        <end position="157"/>
    </location>
</feature>
<keyword evidence="1" id="KW-1133">Transmembrane helix</keyword>
<dbReference type="RefSeq" id="WP_265616565.1">
    <property type="nucleotide sequence ID" value="NZ_JAPFRD010000005.1"/>
</dbReference>
<dbReference type="Proteomes" id="UP001142810">
    <property type="component" value="Unassembled WGS sequence"/>
</dbReference>
<keyword evidence="1" id="KW-0812">Transmembrane</keyword>
<dbReference type="EMBL" id="JAPFRD010000005">
    <property type="protein sequence ID" value="MCW8107876.1"/>
    <property type="molecule type" value="Genomic_DNA"/>
</dbReference>
<dbReference type="InterPro" id="IPR022584">
    <property type="entry name" value="DUF2937"/>
</dbReference>
<organism evidence="2 3">
    <name type="scientific">Alteromonas aquimaris</name>
    <dbReference type="NCBI Taxonomy" id="2998417"/>
    <lineage>
        <taxon>Bacteria</taxon>
        <taxon>Pseudomonadati</taxon>
        <taxon>Pseudomonadota</taxon>
        <taxon>Gammaproteobacteria</taxon>
        <taxon>Alteromonadales</taxon>
        <taxon>Alteromonadaceae</taxon>
        <taxon>Alteromonas/Salinimonas group</taxon>
        <taxon>Alteromonas</taxon>
    </lineage>
</organism>
<evidence type="ECO:0000256" key="1">
    <source>
        <dbReference type="SAM" id="Phobius"/>
    </source>
</evidence>
<evidence type="ECO:0000313" key="3">
    <source>
        <dbReference type="Proteomes" id="UP001142810"/>
    </source>
</evidence>
<proteinExistence type="predicted"/>